<sequence>MYSRPSLFEQRRQCLQQGGPAIFFKAFEGIGRGSLQHIVSQHVDEYRSQRRKSKSAGRSHGRWQALHVGRVDSVDASFRVVTRDQVANGDILDLILSLAPTRRKPPPWDVVQDVPQALTSHRRPQTCEHGDGKQTPVWDYLRAFTQIATQRCNRVLTQRHDALGRVHAICKIIDGCLHLGLPIRGTWHKGRGGMLRGMKFPSRARNSPHRMVVEQSNGVVP</sequence>
<accession>A0A154QFX5</accession>
<evidence type="ECO:0000313" key="1">
    <source>
        <dbReference type="EMBL" id="KZC22690.1"/>
    </source>
</evidence>
<gene>
    <name evidence="1" type="ORF">RHOFW104T7_17955</name>
</gene>
<name>A0A154QFX5_9GAMM</name>
<keyword evidence="2" id="KW-1185">Reference proteome</keyword>
<protein>
    <submittedName>
        <fullName evidence="1">Uncharacterized protein</fullName>
    </submittedName>
</protein>
<dbReference type="AlphaFoldDB" id="A0A154QFX5"/>
<dbReference type="Proteomes" id="UP000076131">
    <property type="component" value="Unassembled WGS sequence"/>
</dbReference>
<dbReference type="EMBL" id="LVJS01000054">
    <property type="protein sequence ID" value="KZC22690.1"/>
    <property type="molecule type" value="Genomic_DNA"/>
</dbReference>
<reference evidence="1 2" key="1">
    <citation type="journal article" date="2016" name="MBio">
        <title>Lateral Gene Transfer in a Heavy Metal-Contaminated-Groundwater Microbial Community.</title>
        <authorList>
            <person name="Hemme C.L."/>
            <person name="Green S.J."/>
            <person name="Rishishwar L."/>
            <person name="Prakash O."/>
            <person name="Pettenato A."/>
            <person name="Chakraborty R."/>
            <person name="Deutschbauer A.M."/>
            <person name="Van Nostrand J.D."/>
            <person name="Wu L."/>
            <person name="He Z."/>
            <person name="Jordan I.K."/>
            <person name="Hazen T.C."/>
            <person name="Arkin A.P."/>
            <person name="Kostka J.E."/>
            <person name="Zhou J."/>
        </authorList>
    </citation>
    <scope>NUCLEOTIDE SEQUENCE [LARGE SCALE GENOMIC DNA]</scope>
    <source>
        <strain evidence="1 2">FW104-T7</strain>
    </source>
</reference>
<comment type="caution">
    <text evidence="1">The sequence shown here is derived from an EMBL/GenBank/DDBJ whole genome shotgun (WGS) entry which is preliminary data.</text>
</comment>
<dbReference type="STRING" id="416169.RHOFW104T7_17955"/>
<organism evidence="1 2">
    <name type="scientific">Rhodanobacter thiooxydans</name>
    <dbReference type="NCBI Taxonomy" id="416169"/>
    <lineage>
        <taxon>Bacteria</taxon>
        <taxon>Pseudomonadati</taxon>
        <taxon>Pseudomonadota</taxon>
        <taxon>Gammaproteobacteria</taxon>
        <taxon>Lysobacterales</taxon>
        <taxon>Rhodanobacteraceae</taxon>
        <taxon>Rhodanobacter</taxon>
    </lineage>
</organism>
<evidence type="ECO:0000313" key="2">
    <source>
        <dbReference type="Proteomes" id="UP000076131"/>
    </source>
</evidence>
<proteinExistence type="predicted"/>